<feature type="domain" description="HTH marR-type" evidence="1">
    <location>
        <begin position="25"/>
        <end position="165"/>
    </location>
</feature>
<dbReference type="SUPFAM" id="SSF46785">
    <property type="entry name" value="Winged helix' DNA-binding domain"/>
    <property type="match status" value="1"/>
</dbReference>
<evidence type="ECO:0000313" key="2">
    <source>
        <dbReference type="EMBL" id="SLN52736.1"/>
    </source>
</evidence>
<dbReference type="Gene3D" id="1.10.10.10">
    <property type="entry name" value="Winged helix-like DNA-binding domain superfamily/Winged helix DNA-binding domain"/>
    <property type="match status" value="1"/>
</dbReference>
<gene>
    <name evidence="2" type="ORF">ROA7450_02664</name>
</gene>
<reference evidence="2 3" key="1">
    <citation type="submission" date="2017-03" db="EMBL/GenBank/DDBJ databases">
        <authorList>
            <person name="Afonso C.L."/>
            <person name="Miller P.J."/>
            <person name="Scott M.A."/>
            <person name="Spackman E."/>
            <person name="Goraichik I."/>
            <person name="Dimitrov K.M."/>
            <person name="Suarez D.L."/>
            <person name="Swayne D.E."/>
        </authorList>
    </citation>
    <scope>NUCLEOTIDE SEQUENCE [LARGE SCALE GENOMIC DNA]</scope>
    <source>
        <strain evidence="2 3">CECT 7450</strain>
    </source>
</reference>
<evidence type="ECO:0000259" key="1">
    <source>
        <dbReference type="PROSITE" id="PS50995"/>
    </source>
</evidence>
<dbReference type="GO" id="GO:0006950">
    <property type="term" value="P:response to stress"/>
    <property type="evidence" value="ECO:0007669"/>
    <property type="project" value="TreeGrafter"/>
</dbReference>
<dbReference type="PROSITE" id="PS50995">
    <property type="entry name" value="HTH_MARR_2"/>
    <property type="match status" value="1"/>
</dbReference>
<dbReference type="EMBL" id="FWFX01000008">
    <property type="protein sequence ID" value="SLN52736.1"/>
    <property type="molecule type" value="Genomic_DNA"/>
</dbReference>
<dbReference type="InterPro" id="IPR000835">
    <property type="entry name" value="HTH_MarR-typ"/>
</dbReference>
<dbReference type="PRINTS" id="PR00598">
    <property type="entry name" value="HTHMARR"/>
</dbReference>
<dbReference type="GO" id="GO:0003700">
    <property type="term" value="F:DNA-binding transcription factor activity"/>
    <property type="evidence" value="ECO:0007669"/>
    <property type="project" value="InterPro"/>
</dbReference>
<dbReference type="OrthoDB" id="32523at2"/>
<dbReference type="PANTHER" id="PTHR33164:SF104">
    <property type="entry name" value="TRANSCRIPTIONAL REGULATORY PROTEIN"/>
    <property type="match status" value="1"/>
</dbReference>
<accession>A0A1X6ZJ73</accession>
<dbReference type="Pfam" id="PF12802">
    <property type="entry name" value="MarR_2"/>
    <property type="match status" value="1"/>
</dbReference>
<protein>
    <submittedName>
        <fullName evidence="2">Putative HTH-type transcriptional regulator/GBAA_1941/BAS1801</fullName>
    </submittedName>
</protein>
<organism evidence="2 3">
    <name type="scientific">Roseovarius albus</name>
    <dbReference type="NCBI Taxonomy" id="1247867"/>
    <lineage>
        <taxon>Bacteria</taxon>
        <taxon>Pseudomonadati</taxon>
        <taxon>Pseudomonadota</taxon>
        <taxon>Alphaproteobacteria</taxon>
        <taxon>Rhodobacterales</taxon>
        <taxon>Roseobacteraceae</taxon>
        <taxon>Roseovarius</taxon>
    </lineage>
</organism>
<dbReference type="PANTHER" id="PTHR33164">
    <property type="entry name" value="TRANSCRIPTIONAL REGULATOR, MARR FAMILY"/>
    <property type="match status" value="1"/>
</dbReference>
<evidence type="ECO:0000313" key="3">
    <source>
        <dbReference type="Proteomes" id="UP000193061"/>
    </source>
</evidence>
<dbReference type="InterPro" id="IPR036388">
    <property type="entry name" value="WH-like_DNA-bd_sf"/>
</dbReference>
<dbReference type="Proteomes" id="UP000193061">
    <property type="component" value="Unassembled WGS sequence"/>
</dbReference>
<dbReference type="InterPro" id="IPR036390">
    <property type="entry name" value="WH_DNA-bd_sf"/>
</dbReference>
<sequence length="165" mass="18390">MSDKTPIHDLLGRIKEHWPTADTAETDIVFMILRLQDLIRINTESVLDDFDLSHASFEVLVALRARPEPRQLTPTELYRSALLSSGGTTKILIQLESRGLIERIANPSDGRSKIVRLTDAGAALVETAMTDVMACDRSFFTNIEDPSGLSNLRATLFDALHDLER</sequence>
<dbReference type="SMART" id="SM00347">
    <property type="entry name" value="HTH_MARR"/>
    <property type="match status" value="1"/>
</dbReference>
<name>A0A1X6ZJ73_9RHOB</name>
<dbReference type="AlphaFoldDB" id="A0A1X6ZJ73"/>
<dbReference type="InterPro" id="IPR039422">
    <property type="entry name" value="MarR/SlyA-like"/>
</dbReference>
<proteinExistence type="predicted"/>
<keyword evidence="3" id="KW-1185">Reference proteome</keyword>
<dbReference type="RefSeq" id="WP_085806290.1">
    <property type="nucleotide sequence ID" value="NZ_FWFX01000008.1"/>
</dbReference>